<name>A0A2V1KFZ4_9ACTO</name>
<evidence type="ECO:0000313" key="3">
    <source>
        <dbReference type="Proteomes" id="UP000245283"/>
    </source>
</evidence>
<evidence type="ECO:0000313" key="2">
    <source>
        <dbReference type="EMBL" id="PWF27674.1"/>
    </source>
</evidence>
<reference evidence="3" key="1">
    <citation type="submission" date="2018-05" db="EMBL/GenBank/DDBJ databases">
        <authorList>
            <person name="Li Y."/>
        </authorList>
    </citation>
    <scope>NUCLEOTIDE SEQUENCE [LARGE SCALE GENOMIC DNA]</scope>
    <source>
        <strain evidence="3">sk1b4</strain>
    </source>
</reference>
<organism evidence="2 3">
    <name type="scientific">Ancrocorticia populi</name>
    <dbReference type="NCBI Taxonomy" id="2175228"/>
    <lineage>
        <taxon>Bacteria</taxon>
        <taxon>Bacillati</taxon>
        <taxon>Actinomycetota</taxon>
        <taxon>Actinomycetes</taxon>
        <taxon>Actinomycetales</taxon>
        <taxon>Actinomycetaceae</taxon>
        <taxon>Ancrocorticia</taxon>
    </lineage>
</organism>
<dbReference type="EMBL" id="QETB01000001">
    <property type="protein sequence ID" value="PWF27674.1"/>
    <property type="molecule type" value="Genomic_DNA"/>
</dbReference>
<gene>
    <name evidence="2" type="ORF">DD236_04680</name>
</gene>
<feature type="coiled-coil region" evidence="1">
    <location>
        <begin position="66"/>
        <end position="93"/>
    </location>
</feature>
<keyword evidence="3" id="KW-1185">Reference proteome</keyword>
<dbReference type="Gene3D" id="1.10.287.1490">
    <property type="match status" value="1"/>
</dbReference>
<accession>A0A2V1KFZ4</accession>
<dbReference type="RefSeq" id="WP_109093170.1">
    <property type="nucleotide sequence ID" value="NZ_CAMELQ010000031.1"/>
</dbReference>
<comment type="caution">
    <text evidence="2">The sequence shown here is derived from an EMBL/GenBank/DDBJ whole genome shotgun (WGS) entry which is preliminary data.</text>
</comment>
<sequence length="646" mass="71054">MKASVDQQLLLLRLEQLDTAEHAARAEMRRSALPPNANEMYKRYKSEGVAPLAEAQKALTRSLAVLGKAQLDLDNLANKLERYTSDLAIQKKENPYSEALRKKIAAGEERLPRAQRFVDHREDDAARDQALVDERQAIEEALWESIRPFDEQIAARRQFGENRAKRLHASFYQVKAQLPSELFEEFERLQYRYMTPAERAITHFPKSICAVAPLIEGACGNCKQEFSVQAPEDELVYCPACGCMLVRAVPPKIATPDTVEPNPPDWTTEVWLPIGRCIAVIDDEVQGTSAQLLVNGDIHIIDEAAYNAWIGLQRFPSNSLYGPTTAEICAPDLPLPSDLAALHKLGLVVTYNHEDLTSVNQLVQSLRLVPMQAMSGAALDKRKFEFQTGDARTATVRGPVRDAIGGAAKASNIAELFDTRSVLAQRADRKLTKPALIEELLRALPELIKVRAVTLDYAQPSVFRTVSGGGSSSANLFAVGYPMGERPDLVSHVYTVSLGGEEISLGRGNLPWYEWQGIRRGSGATDLVGRLIELGVVAGPATDGELFEFARNFQLKPLQGVVATPGVDPHHTALSQSAEDRGTPVFLSQVEYSVWRASLAGQSLLRVAQALKMADSADKLREFLAHVQHIMSLDAGYLEMSSAGQP</sequence>
<dbReference type="Proteomes" id="UP000245283">
    <property type="component" value="Unassembled WGS sequence"/>
</dbReference>
<protein>
    <submittedName>
        <fullName evidence="2">Uncharacterized protein</fullName>
    </submittedName>
</protein>
<keyword evidence="1" id="KW-0175">Coiled coil</keyword>
<evidence type="ECO:0000256" key="1">
    <source>
        <dbReference type="SAM" id="Coils"/>
    </source>
</evidence>
<dbReference type="AlphaFoldDB" id="A0A2V1KFZ4"/>
<dbReference type="OrthoDB" id="9784388at2"/>
<proteinExistence type="predicted"/>